<name>A0ABT3HAJ3_9HYPH</name>
<keyword evidence="3" id="KW-1185">Reference proteome</keyword>
<sequence length="162" mass="17413">MLRKTALVAMILTGTTLPALAGQMPDFFNKTYATDPAACKDQAAREESGALVLDKTGIFGTEFGCTYRDFWGGKDGTVTVLVSCGDDSGITRPDMLSVIREQNGELRVQSQNEFVMGEVALSLTPVPENDGEQTDDQADEVVPNFEYITGTYTPCDAAAKAQ</sequence>
<protein>
    <submittedName>
        <fullName evidence="2">Uncharacterized protein</fullName>
    </submittedName>
</protein>
<gene>
    <name evidence="2" type="ORF">M2319_001731</name>
</gene>
<keyword evidence="1" id="KW-0732">Signal</keyword>
<organism evidence="2 3">
    <name type="scientific">Rhodobium gokarnense</name>
    <dbReference type="NCBI Taxonomy" id="364296"/>
    <lineage>
        <taxon>Bacteria</taxon>
        <taxon>Pseudomonadati</taxon>
        <taxon>Pseudomonadota</taxon>
        <taxon>Alphaproteobacteria</taxon>
        <taxon>Hyphomicrobiales</taxon>
        <taxon>Rhodobiaceae</taxon>
        <taxon>Rhodobium</taxon>
    </lineage>
</organism>
<evidence type="ECO:0000256" key="1">
    <source>
        <dbReference type="SAM" id="SignalP"/>
    </source>
</evidence>
<feature type="signal peptide" evidence="1">
    <location>
        <begin position="1"/>
        <end position="21"/>
    </location>
</feature>
<dbReference type="Proteomes" id="UP001209755">
    <property type="component" value="Unassembled WGS sequence"/>
</dbReference>
<feature type="chain" id="PRO_5045213520" evidence="1">
    <location>
        <begin position="22"/>
        <end position="162"/>
    </location>
</feature>
<evidence type="ECO:0000313" key="3">
    <source>
        <dbReference type="Proteomes" id="UP001209755"/>
    </source>
</evidence>
<comment type="caution">
    <text evidence="2">The sequence shown here is derived from an EMBL/GenBank/DDBJ whole genome shotgun (WGS) entry which is preliminary data.</text>
</comment>
<dbReference type="RefSeq" id="WP_264601057.1">
    <property type="nucleotide sequence ID" value="NZ_JAOQNS010000004.1"/>
</dbReference>
<proteinExistence type="predicted"/>
<accession>A0ABT3HAJ3</accession>
<evidence type="ECO:0000313" key="2">
    <source>
        <dbReference type="EMBL" id="MCW2307400.1"/>
    </source>
</evidence>
<reference evidence="3" key="1">
    <citation type="submission" date="2023-07" db="EMBL/GenBank/DDBJ databases">
        <title>Genome sequencing of Purple Non-Sulfur Bacteria from various extreme environments.</title>
        <authorList>
            <person name="Mayer M."/>
        </authorList>
    </citation>
    <scope>NUCLEOTIDE SEQUENCE [LARGE SCALE GENOMIC DNA]</scope>
    <source>
        <strain evidence="3">DSM 17935</strain>
    </source>
</reference>
<dbReference type="EMBL" id="JAOQNS010000004">
    <property type="protein sequence ID" value="MCW2307400.1"/>
    <property type="molecule type" value="Genomic_DNA"/>
</dbReference>